<keyword evidence="8" id="KW-1185">Reference proteome</keyword>
<dbReference type="SMART" id="SM00717">
    <property type="entry name" value="SANT"/>
    <property type="match status" value="1"/>
</dbReference>
<dbReference type="PANTHER" id="PTHR47999">
    <property type="entry name" value="TRANSCRIPTION FACTOR MYB8-RELATED-RELATED"/>
    <property type="match status" value="1"/>
</dbReference>
<dbReference type="PROSITE" id="PS51294">
    <property type="entry name" value="HTH_MYB"/>
    <property type="match status" value="1"/>
</dbReference>
<evidence type="ECO:0000313" key="7">
    <source>
        <dbReference type="EMBL" id="KAF8401072.1"/>
    </source>
</evidence>
<dbReference type="GO" id="GO:0005634">
    <property type="term" value="C:nucleus"/>
    <property type="evidence" value="ECO:0007669"/>
    <property type="project" value="UniProtKB-SubCell"/>
</dbReference>
<feature type="compositionally biased region" description="Polar residues" evidence="4">
    <location>
        <begin position="183"/>
        <end position="192"/>
    </location>
</feature>
<dbReference type="InterPro" id="IPR015495">
    <property type="entry name" value="Myb_TF_plants"/>
</dbReference>
<feature type="region of interest" description="Disordered" evidence="4">
    <location>
        <begin position="182"/>
        <end position="215"/>
    </location>
</feature>
<dbReference type="OMA" id="QSIRIAY"/>
<keyword evidence="3" id="KW-0539">Nucleus</keyword>
<name>A0A835DHN2_TETSI</name>
<evidence type="ECO:0000256" key="3">
    <source>
        <dbReference type="ARBA" id="ARBA00023242"/>
    </source>
</evidence>
<gene>
    <name evidence="7" type="ORF">HHK36_014375</name>
</gene>
<accession>A0A835DHN2</accession>
<dbReference type="PROSITE" id="PS50090">
    <property type="entry name" value="MYB_LIKE"/>
    <property type="match status" value="1"/>
</dbReference>
<proteinExistence type="predicted"/>
<evidence type="ECO:0000259" key="6">
    <source>
        <dbReference type="PROSITE" id="PS51294"/>
    </source>
</evidence>
<dbReference type="GO" id="GO:0003677">
    <property type="term" value="F:DNA binding"/>
    <property type="evidence" value="ECO:0007669"/>
    <property type="project" value="UniProtKB-KW"/>
</dbReference>
<comment type="subcellular location">
    <subcellularLocation>
        <location evidence="1">Nucleus</location>
    </subcellularLocation>
</comment>
<dbReference type="Proteomes" id="UP000655225">
    <property type="component" value="Unassembled WGS sequence"/>
</dbReference>
<reference evidence="7 8" key="1">
    <citation type="submission" date="2020-04" db="EMBL/GenBank/DDBJ databases">
        <title>Plant Genome Project.</title>
        <authorList>
            <person name="Zhang R.-G."/>
        </authorList>
    </citation>
    <scope>NUCLEOTIDE SEQUENCE [LARGE SCALE GENOMIC DNA]</scope>
    <source>
        <strain evidence="7">YNK0</strain>
        <tissue evidence="7">Leaf</tissue>
    </source>
</reference>
<organism evidence="7 8">
    <name type="scientific">Tetracentron sinense</name>
    <name type="common">Spur-leaf</name>
    <dbReference type="NCBI Taxonomy" id="13715"/>
    <lineage>
        <taxon>Eukaryota</taxon>
        <taxon>Viridiplantae</taxon>
        <taxon>Streptophyta</taxon>
        <taxon>Embryophyta</taxon>
        <taxon>Tracheophyta</taxon>
        <taxon>Spermatophyta</taxon>
        <taxon>Magnoliopsida</taxon>
        <taxon>Trochodendrales</taxon>
        <taxon>Trochodendraceae</taxon>
        <taxon>Tetracentron</taxon>
    </lineage>
</organism>
<dbReference type="SUPFAM" id="SSF46689">
    <property type="entry name" value="Homeodomain-like"/>
    <property type="match status" value="1"/>
</dbReference>
<dbReference type="CDD" id="cd00167">
    <property type="entry name" value="SANT"/>
    <property type="match status" value="1"/>
</dbReference>
<protein>
    <submittedName>
        <fullName evidence="7">Uncharacterized protein</fullName>
    </submittedName>
</protein>
<dbReference type="Pfam" id="PF00249">
    <property type="entry name" value="Myb_DNA-binding"/>
    <property type="match status" value="1"/>
</dbReference>
<feature type="region of interest" description="Disordered" evidence="4">
    <location>
        <begin position="39"/>
        <end position="77"/>
    </location>
</feature>
<dbReference type="Gene3D" id="1.10.10.60">
    <property type="entry name" value="Homeodomain-like"/>
    <property type="match status" value="1"/>
</dbReference>
<dbReference type="EMBL" id="JABCRI010000009">
    <property type="protein sequence ID" value="KAF8401072.1"/>
    <property type="molecule type" value="Genomic_DNA"/>
</dbReference>
<evidence type="ECO:0000313" key="8">
    <source>
        <dbReference type="Proteomes" id="UP000655225"/>
    </source>
</evidence>
<dbReference type="InterPro" id="IPR001005">
    <property type="entry name" value="SANT/Myb"/>
</dbReference>
<feature type="domain" description="HTH myb-type" evidence="6">
    <location>
        <begin position="9"/>
        <end position="64"/>
    </location>
</feature>
<sequence>MGRSPCCSKEGMNRGAWTALEDKILTHYIKIHGEGKWRNLPKKAGQQTSTSTRGHLKQSNEKKMKKPMIRPPIEAPPSLKMDSLVVRTKALRCTEISLPPQPHKVEYDLDIVGDSENHKTVELETRHDGLSSITPDEGHSTDFMTGFNMEELCLSNLLDVDFSQPCELDCAIVGDGNKDTTEYLPSSDQPLLSSEEMLEAWTGSDSVQPEDTSDLRPVASFLDSLEEWLGE</sequence>
<dbReference type="OrthoDB" id="2143914at2759"/>
<evidence type="ECO:0000256" key="2">
    <source>
        <dbReference type="ARBA" id="ARBA00023125"/>
    </source>
</evidence>
<keyword evidence="2" id="KW-0238">DNA-binding</keyword>
<evidence type="ECO:0000256" key="1">
    <source>
        <dbReference type="ARBA" id="ARBA00004123"/>
    </source>
</evidence>
<dbReference type="InterPro" id="IPR009057">
    <property type="entry name" value="Homeodomain-like_sf"/>
</dbReference>
<dbReference type="PANTHER" id="PTHR47999:SF86">
    <property type="entry name" value="MYB-RELATED PROTEIN MYB4-LIKE"/>
    <property type="match status" value="1"/>
</dbReference>
<evidence type="ECO:0000259" key="5">
    <source>
        <dbReference type="PROSITE" id="PS50090"/>
    </source>
</evidence>
<comment type="caution">
    <text evidence="7">The sequence shown here is derived from an EMBL/GenBank/DDBJ whole genome shotgun (WGS) entry which is preliminary data.</text>
</comment>
<dbReference type="InterPro" id="IPR017930">
    <property type="entry name" value="Myb_dom"/>
</dbReference>
<feature type="domain" description="Myb-like" evidence="5">
    <location>
        <begin position="9"/>
        <end position="53"/>
    </location>
</feature>
<dbReference type="AlphaFoldDB" id="A0A835DHN2"/>
<evidence type="ECO:0000256" key="4">
    <source>
        <dbReference type="SAM" id="MobiDB-lite"/>
    </source>
</evidence>